<dbReference type="EMBL" id="FZOD01000009">
    <property type="protein sequence ID" value="SNS42506.1"/>
    <property type="molecule type" value="Genomic_DNA"/>
</dbReference>
<dbReference type="InterPro" id="IPR036182">
    <property type="entry name" value="PCuAC_sf"/>
</dbReference>
<gene>
    <name evidence="1" type="ORF">SAMN05216276_100982</name>
</gene>
<dbReference type="SUPFAM" id="SSF110087">
    <property type="entry name" value="DR1885-like metal-binding protein"/>
    <property type="match status" value="1"/>
</dbReference>
<dbReference type="PANTHER" id="PTHR36302">
    <property type="entry name" value="BLR7088 PROTEIN"/>
    <property type="match status" value="1"/>
</dbReference>
<dbReference type="InterPro" id="IPR007410">
    <property type="entry name" value="LpqE-like"/>
</dbReference>
<accession>A0A239ECY1</accession>
<proteinExistence type="predicted"/>
<dbReference type="Gene3D" id="2.60.40.1890">
    <property type="entry name" value="PCu(A)C copper chaperone"/>
    <property type="match status" value="1"/>
</dbReference>
<evidence type="ECO:0000313" key="1">
    <source>
        <dbReference type="EMBL" id="SNS42506.1"/>
    </source>
</evidence>
<evidence type="ECO:0008006" key="3">
    <source>
        <dbReference type="Google" id="ProtNLM"/>
    </source>
</evidence>
<dbReference type="AlphaFoldDB" id="A0A239ECY1"/>
<dbReference type="InterPro" id="IPR058248">
    <property type="entry name" value="Lxx211020-like"/>
</dbReference>
<dbReference type="Proteomes" id="UP000198282">
    <property type="component" value="Unassembled WGS sequence"/>
</dbReference>
<organism evidence="1 2">
    <name type="scientific">Streptosporangium subroseum</name>
    <dbReference type="NCBI Taxonomy" id="106412"/>
    <lineage>
        <taxon>Bacteria</taxon>
        <taxon>Bacillati</taxon>
        <taxon>Actinomycetota</taxon>
        <taxon>Actinomycetes</taxon>
        <taxon>Streptosporangiales</taxon>
        <taxon>Streptosporangiaceae</taxon>
        <taxon>Streptosporangium</taxon>
    </lineage>
</organism>
<protein>
    <recommendedName>
        <fullName evidence="3">Copper(I)-binding protein</fullName>
    </recommendedName>
</protein>
<dbReference type="PANTHER" id="PTHR36302:SF1">
    <property type="entry name" value="COPPER CHAPERONE PCU(A)C"/>
    <property type="match status" value="1"/>
</dbReference>
<evidence type="ECO:0000313" key="2">
    <source>
        <dbReference type="Proteomes" id="UP000198282"/>
    </source>
</evidence>
<dbReference type="OrthoDB" id="9796962at2"/>
<sequence>MDRAVIRLLGGSNLRDNPGLSVRHGHIEAVFGRGLPAPARRPEDQKKGINVLSPRVAPAGILLAAVTALSGCGSQNTTAPSAALEGPAPAAALESPELVAATPSATASGLTITDPWVKTVKKGMTTAFGTLVNGTGAAVTVVSATSPLSPMIELHEIADSGGKMVMRPKEGGFVIPARGTYRLQPGGDHIMLMGVTEEVKPGARIPFTLTLADGGKVAFTAVGKDFAGAKEDYQPGMGDG</sequence>
<reference evidence="1 2" key="1">
    <citation type="submission" date="2017-06" db="EMBL/GenBank/DDBJ databases">
        <authorList>
            <person name="Kim H.J."/>
            <person name="Triplett B.A."/>
        </authorList>
    </citation>
    <scope>NUCLEOTIDE SEQUENCE [LARGE SCALE GENOMIC DNA]</scope>
    <source>
        <strain evidence="1 2">CGMCC 4.2132</strain>
    </source>
</reference>
<keyword evidence="2" id="KW-1185">Reference proteome</keyword>
<dbReference type="Pfam" id="PF04314">
    <property type="entry name" value="PCuAC"/>
    <property type="match status" value="1"/>
</dbReference>
<name>A0A239ECY1_9ACTN</name>